<name>A0AAV4QTH3_9ARAC</name>
<gene>
    <name evidence="1" type="ORF">CDAR_535731</name>
</gene>
<keyword evidence="2" id="KW-1185">Reference proteome</keyword>
<proteinExistence type="predicted"/>
<accession>A0AAV4QTH3</accession>
<organism evidence="1 2">
    <name type="scientific">Caerostris darwini</name>
    <dbReference type="NCBI Taxonomy" id="1538125"/>
    <lineage>
        <taxon>Eukaryota</taxon>
        <taxon>Metazoa</taxon>
        <taxon>Ecdysozoa</taxon>
        <taxon>Arthropoda</taxon>
        <taxon>Chelicerata</taxon>
        <taxon>Arachnida</taxon>
        <taxon>Araneae</taxon>
        <taxon>Araneomorphae</taxon>
        <taxon>Entelegynae</taxon>
        <taxon>Araneoidea</taxon>
        <taxon>Araneidae</taxon>
        <taxon>Caerostris</taxon>
    </lineage>
</organism>
<reference evidence="1 2" key="1">
    <citation type="submission" date="2021-06" db="EMBL/GenBank/DDBJ databases">
        <title>Caerostris darwini draft genome.</title>
        <authorList>
            <person name="Kono N."/>
            <person name="Arakawa K."/>
        </authorList>
    </citation>
    <scope>NUCLEOTIDE SEQUENCE [LARGE SCALE GENOMIC DNA]</scope>
</reference>
<evidence type="ECO:0000313" key="2">
    <source>
        <dbReference type="Proteomes" id="UP001054837"/>
    </source>
</evidence>
<protein>
    <submittedName>
        <fullName evidence="1">Uncharacterized protein</fullName>
    </submittedName>
</protein>
<dbReference type="EMBL" id="BPLQ01004902">
    <property type="protein sequence ID" value="GIY11381.1"/>
    <property type="molecule type" value="Genomic_DNA"/>
</dbReference>
<comment type="caution">
    <text evidence="1">The sequence shown here is derived from an EMBL/GenBank/DDBJ whole genome shotgun (WGS) entry which is preliminary data.</text>
</comment>
<sequence length="93" mass="10355">MSDDFVFNEEAKVHLSQKGRTWADLNAHVITEDFGEEFSFLFTINFRCGKGSIAKAVHTTPVRGVKVEERGGLQPTCLIHESGKSSTVFKPKI</sequence>
<dbReference type="AlphaFoldDB" id="A0AAV4QTH3"/>
<evidence type="ECO:0000313" key="1">
    <source>
        <dbReference type="EMBL" id="GIY11381.1"/>
    </source>
</evidence>
<dbReference type="Proteomes" id="UP001054837">
    <property type="component" value="Unassembled WGS sequence"/>
</dbReference>